<organism evidence="2 3">
    <name type="scientific">Araneus ventricosus</name>
    <name type="common">Orbweaver spider</name>
    <name type="synonym">Epeira ventricosa</name>
    <dbReference type="NCBI Taxonomy" id="182803"/>
    <lineage>
        <taxon>Eukaryota</taxon>
        <taxon>Metazoa</taxon>
        <taxon>Ecdysozoa</taxon>
        <taxon>Arthropoda</taxon>
        <taxon>Chelicerata</taxon>
        <taxon>Arachnida</taxon>
        <taxon>Araneae</taxon>
        <taxon>Araneomorphae</taxon>
        <taxon>Entelegynae</taxon>
        <taxon>Araneoidea</taxon>
        <taxon>Araneidae</taxon>
        <taxon>Araneus</taxon>
    </lineage>
</organism>
<dbReference type="EMBL" id="BGPR01000735">
    <property type="protein sequence ID" value="GBM33514.1"/>
    <property type="molecule type" value="Genomic_DNA"/>
</dbReference>
<comment type="caution">
    <text evidence="2">The sequence shown here is derived from an EMBL/GenBank/DDBJ whole genome shotgun (WGS) entry which is preliminary data.</text>
</comment>
<evidence type="ECO:0000313" key="3">
    <source>
        <dbReference type="Proteomes" id="UP000499080"/>
    </source>
</evidence>
<reference evidence="2 3" key="1">
    <citation type="journal article" date="2019" name="Sci. Rep.">
        <title>Orb-weaving spider Araneus ventricosus genome elucidates the spidroin gene catalogue.</title>
        <authorList>
            <person name="Kono N."/>
            <person name="Nakamura H."/>
            <person name="Ohtoshi R."/>
            <person name="Moran D.A.P."/>
            <person name="Shinohara A."/>
            <person name="Yoshida Y."/>
            <person name="Fujiwara M."/>
            <person name="Mori M."/>
            <person name="Tomita M."/>
            <person name="Arakawa K."/>
        </authorList>
    </citation>
    <scope>NUCLEOTIDE SEQUENCE [LARGE SCALE GENOMIC DNA]</scope>
</reference>
<feature type="region of interest" description="Disordered" evidence="1">
    <location>
        <begin position="115"/>
        <end position="135"/>
    </location>
</feature>
<keyword evidence="3" id="KW-1185">Reference proteome</keyword>
<name>A0A4Y2F0B2_ARAVE</name>
<gene>
    <name evidence="2" type="ORF">AVEN_273010_1</name>
</gene>
<protein>
    <submittedName>
        <fullName evidence="2">Uncharacterized protein</fullName>
    </submittedName>
</protein>
<accession>A0A4Y2F0B2</accession>
<evidence type="ECO:0000256" key="1">
    <source>
        <dbReference type="SAM" id="MobiDB-lite"/>
    </source>
</evidence>
<dbReference type="Proteomes" id="UP000499080">
    <property type="component" value="Unassembled WGS sequence"/>
</dbReference>
<evidence type="ECO:0000313" key="2">
    <source>
        <dbReference type="EMBL" id="GBM33514.1"/>
    </source>
</evidence>
<proteinExistence type="predicted"/>
<sequence length="135" mass="15343">MCPKKCVTAHSESVADRTDFLTNSKKSTSKKRADLGYIYFWCLYSFLSRGRCGLVIRSRPRCRRVPGSKPDSTEGPPCKRVWCTLNPSGPNVPRWCGAIQPTRPSLPYWVEGIKESEGKRTDQQQQEDASPTRIY</sequence>
<dbReference type="AlphaFoldDB" id="A0A4Y2F0B2"/>